<evidence type="ECO:0000259" key="1">
    <source>
        <dbReference type="Pfam" id="PF00561"/>
    </source>
</evidence>
<comment type="caution">
    <text evidence="2">The sequence shown here is derived from an EMBL/GenBank/DDBJ whole genome shotgun (WGS) entry which is preliminary data.</text>
</comment>
<dbReference type="PRINTS" id="PR00111">
    <property type="entry name" value="ABHYDROLASE"/>
</dbReference>
<dbReference type="AlphaFoldDB" id="A0A4Z0Q7V7"/>
<dbReference type="RefSeq" id="WP_135463093.1">
    <property type="nucleotide sequence ID" value="NZ_SRLC01000001.1"/>
</dbReference>
<dbReference type="Gene3D" id="3.40.50.1820">
    <property type="entry name" value="alpha/beta hydrolase"/>
    <property type="match status" value="1"/>
</dbReference>
<dbReference type="InterPro" id="IPR029058">
    <property type="entry name" value="AB_hydrolase_fold"/>
</dbReference>
<dbReference type="PANTHER" id="PTHR46331">
    <property type="entry name" value="VALACYCLOVIR HYDROLASE"/>
    <property type="match status" value="1"/>
</dbReference>
<keyword evidence="2" id="KW-0378">Hydrolase</keyword>
<dbReference type="PANTHER" id="PTHR46331:SF2">
    <property type="entry name" value="VALACYCLOVIR HYDROLASE"/>
    <property type="match status" value="1"/>
</dbReference>
<evidence type="ECO:0000313" key="2">
    <source>
        <dbReference type="EMBL" id="TGE25516.1"/>
    </source>
</evidence>
<organism evidence="2 3">
    <name type="scientific">Hymenobacter aquaticus</name>
    <dbReference type="NCBI Taxonomy" id="1867101"/>
    <lineage>
        <taxon>Bacteria</taxon>
        <taxon>Pseudomonadati</taxon>
        <taxon>Bacteroidota</taxon>
        <taxon>Cytophagia</taxon>
        <taxon>Cytophagales</taxon>
        <taxon>Hymenobacteraceae</taxon>
        <taxon>Hymenobacter</taxon>
    </lineage>
</organism>
<dbReference type="GO" id="GO:0017171">
    <property type="term" value="F:serine hydrolase activity"/>
    <property type="evidence" value="ECO:0007669"/>
    <property type="project" value="TreeGrafter"/>
</dbReference>
<dbReference type="SUPFAM" id="SSF53474">
    <property type="entry name" value="alpha/beta-Hydrolases"/>
    <property type="match status" value="1"/>
</dbReference>
<dbReference type="Pfam" id="PF13715">
    <property type="entry name" value="CarbopepD_reg_2"/>
    <property type="match status" value="1"/>
</dbReference>
<accession>A0A4Z0Q7V7</accession>
<dbReference type="OrthoDB" id="2247630at2"/>
<dbReference type="SUPFAM" id="SSF49464">
    <property type="entry name" value="Carboxypeptidase regulatory domain-like"/>
    <property type="match status" value="1"/>
</dbReference>
<name>A0A4Z0Q7V7_9BACT</name>
<dbReference type="InterPro" id="IPR008969">
    <property type="entry name" value="CarboxyPept-like_regulatory"/>
</dbReference>
<keyword evidence="3" id="KW-1185">Reference proteome</keyword>
<feature type="domain" description="AB hydrolase-1" evidence="1">
    <location>
        <begin position="354"/>
        <end position="506"/>
    </location>
</feature>
<gene>
    <name evidence="2" type="ORF">E5K00_10080</name>
</gene>
<dbReference type="InterPro" id="IPR000073">
    <property type="entry name" value="AB_hydrolase_1"/>
</dbReference>
<dbReference type="EMBL" id="SRLC01000001">
    <property type="protein sequence ID" value="TGE25516.1"/>
    <property type="molecule type" value="Genomic_DNA"/>
</dbReference>
<protein>
    <submittedName>
        <fullName evidence="2">Alpha/beta fold hydrolase</fullName>
    </submittedName>
</protein>
<dbReference type="Proteomes" id="UP000297549">
    <property type="component" value="Unassembled WGS sequence"/>
</dbReference>
<reference evidence="2 3" key="1">
    <citation type="submission" date="2019-04" db="EMBL/GenBank/DDBJ databases">
        <authorList>
            <person name="Feng G."/>
            <person name="Zhang J."/>
            <person name="Zhu H."/>
        </authorList>
    </citation>
    <scope>NUCLEOTIDE SEQUENCE [LARGE SCALE GENOMIC DNA]</scope>
    <source>
        <strain evidence="2 3">JCM 31653</strain>
    </source>
</reference>
<sequence>MKRIASSLVWLILLLLPALAGAQSILLKGKVIDQTSQAPVGFATLGIKDHALGSVANAEGEFQFSIPANAVSSQENVVISCLGYQTALVPLTAFAQGPQLIRLRHVDQALREVVVHSGKVKSKTFGRTASSTLMVAAMYTESALVSDELAKEQGTILKIDRDCYLRDVNFHVAFNRFASVTFRLNLYSVRQGLPDQPLLTQDVRVEVTQPRGWVKIDLTNQNLHLRGLDEVAVTLQWLRSEARAGSTKAFGISAVPAPGHSILFRDKSQAAWREVKPGYLSFFLSADSYGNSKATPAPAAAEYTLPDSLRYLRYLAAAAPANRNSHHYGDSAAVGRYVAVAGSRLYVERYGSGPPLLLLHGNGQSIAAFNQQIGMLARHFQVIAVDTRAQGKSQETAPTDLSYDLFAADVKQLLDSLHLRNVNLVGWSDGGNTALKLALRYPAYVNRMVVMGANLFPTDEAVESGLLQLFRRQLQALGAQTDATANTQKRLLRLLLQEPQMSFAELRAITAPTLVLAGEHDVVLEKHTRAIAASIPGAKLHLFKGASHFAPQEVPQEFNEVVRAFLAR</sequence>
<proteinExistence type="predicted"/>
<evidence type="ECO:0000313" key="3">
    <source>
        <dbReference type="Proteomes" id="UP000297549"/>
    </source>
</evidence>
<dbReference type="Pfam" id="PF00561">
    <property type="entry name" value="Abhydrolase_1"/>
    <property type="match status" value="1"/>
</dbReference>